<proteinExistence type="predicted"/>
<reference evidence="1 2" key="1">
    <citation type="submission" date="2019-03" db="EMBL/GenBank/DDBJ databases">
        <title>Genomics of glacier-inhabiting Cryobacterium strains.</title>
        <authorList>
            <person name="Liu Q."/>
            <person name="Xin Y.-H."/>
        </authorList>
    </citation>
    <scope>NUCLEOTIDE SEQUENCE [LARGE SCALE GENOMIC DNA]</scope>
    <source>
        <strain evidence="1 2">TMT1-1</strain>
    </source>
</reference>
<evidence type="ECO:0000313" key="2">
    <source>
        <dbReference type="Proteomes" id="UP000298424"/>
    </source>
</evidence>
<keyword evidence="2" id="KW-1185">Reference proteome</keyword>
<dbReference type="RefSeq" id="WP_134571497.1">
    <property type="nucleotide sequence ID" value="NZ_SOGT01000002.1"/>
</dbReference>
<gene>
    <name evidence="1" type="ORF">E3T27_02825</name>
</gene>
<organism evidence="1 2">
    <name type="scientific">Cryobacterium lyxosi</name>
    <dbReference type="NCBI Taxonomy" id="1259228"/>
    <lineage>
        <taxon>Bacteria</taxon>
        <taxon>Bacillati</taxon>
        <taxon>Actinomycetota</taxon>
        <taxon>Actinomycetes</taxon>
        <taxon>Micrococcales</taxon>
        <taxon>Microbacteriaceae</taxon>
        <taxon>Cryobacterium</taxon>
    </lineage>
</organism>
<protein>
    <submittedName>
        <fullName evidence="1">Uncharacterized protein</fullName>
    </submittedName>
</protein>
<dbReference type="Proteomes" id="UP000298424">
    <property type="component" value="Unassembled WGS sequence"/>
</dbReference>
<accession>A0A4V3IPL4</accession>
<comment type="caution">
    <text evidence="1">The sequence shown here is derived from an EMBL/GenBank/DDBJ whole genome shotgun (WGS) entry which is preliminary data.</text>
</comment>
<dbReference type="EMBL" id="SOGT01000002">
    <property type="protein sequence ID" value="TFD28831.1"/>
    <property type="molecule type" value="Genomic_DNA"/>
</dbReference>
<dbReference type="AlphaFoldDB" id="A0A4V3IPL4"/>
<evidence type="ECO:0000313" key="1">
    <source>
        <dbReference type="EMBL" id="TFD28831.1"/>
    </source>
</evidence>
<name>A0A4V3IPL4_9MICO</name>
<sequence>MMVASHRGLRLCRPSSANSITSTSMLLVYGKLGDHRHSNARFSRRVGAVGGWLGSYGGEDSPGDISRFPR</sequence>